<accession>A0ABT5KYJ3</accession>
<evidence type="ECO:0000313" key="3">
    <source>
        <dbReference type="Proteomes" id="UP001218788"/>
    </source>
</evidence>
<dbReference type="Proteomes" id="UP001218788">
    <property type="component" value="Unassembled WGS sequence"/>
</dbReference>
<name>A0ABT5KYJ3_9ALTE</name>
<dbReference type="RefSeq" id="WP_273638422.1">
    <property type="nucleotide sequence ID" value="NZ_JAQQXP010000001.1"/>
</dbReference>
<feature type="region of interest" description="Disordered" evidence="1">
    <location>
        <begin position="15"/>
        <end position="44"/>
    </location>
</feature>
<dbReference type="EMBL" id="JAQQXP010000001">
    <property type="protein sequence ID" value="MDC8829848.1"/>
    <property type="molecule type" value="Genomic_DNA"/>
</dbReference>
<evidence type="ECO:0000256" key="1">
    <source>
        <dbReference type="SAM" id="MobiDB-lite"/>
    </source>
</evidence>
<keyword evidence="3" id="KW-1185">Reference proteome</keyword>
<gene>
    <name evidence="2" type="ORF">OIK42_03625</name>
</gene>
<protein>
    <submittedName>
        <fullName evidence="2">Uncharacterized protein</fullName>
    </submittedName>
</protein>
<evidence type="ECO:0000313" key="2">
    <source>
        <dbReference type="EMBL" id="MDC8829848.1"/>
    </source>
</evidence>
<organism evidence="2 3">
    <name type="scientific">Alteromonas gilva</name>
    <dbReference type="NCBI Taxonomy" id="2987522"/>
    <lineage>
        <taxon>Bacteria</taxon>
        <taxon>Pseudomonadati</taxon>
        <taxon>Pseudomonadota</taxon>
        <taxon>Gammaproteobacteria</taxon>
        <taxon>Alteromonadales</taxon>
        <taxon>Alteromonadaceae</taxon>
        <taxon>Alteromonas/Salinimonas group</taxon>
        <taxon>Alteromonas</taxon>
    </lineage>
</organism>
<reference evidence="2 3" key="1">
    <citation type="submission" date="2022-10" db="EMBL/GenBank/DDBJ databases">
        <title>Alteromonas sp. chi3 Genome sequencing.</title>
        <authorList>
            <person name="Park S."/>
        </authorList>
    </citation>
    <scope>NUCLEOTIDE SEQUENCE [LARGE SCALE GENOMIC DNA]</scope>
    <source>
        <strain evidence="3">chi3</strain>
    </source>
</reference>
<proteinExistence type="predicted"/>
<sequence>MQIDSTFATRIFLQNDAPAQRASRNEKQPGNAQTPFQGIALGDGRPVLSTMSAATKFNIEERYRDNPPLKTQLMSADEMRNYWQNYGQSRDVTAIAYIDGEPAMMFGKHTQPAVINSRVLPIPAPMPITIPSKP</sequence>
<comment type="caution">
    <text evidence="2">The sequence shown here is derived from an EMBL/GenBank/DDBJ whole genome shotgun (WGS) entry which is preliminary data.</text>
</comment>